<feature type="region of interest" description="Disordered" evidence="1">
    <location>
        <begin position="164"/>
        <end position="184"/>
    </location>
</feature>
<protein>
    <submittedName>
        <fullName evidence="2">Polyketide synthetase PksP</fullName>
    </submittedName>
</protein>
<dbReference type="EMBL" id="BCWF01000038">
    <property type="protein sequence ID" value="GAT31079.1"/>
    <property type="molecule type" value="Genomic_DNA"/>
</dbReference>
<reference evidence="3" key="2">
    <citation type="submission" date="2016-02" db="EMBL/GenBank/DDBJ databases">
        <title>Genome sequencing of Aspergillus luchuensis NBRC 4314.</title>
        <authorList>
            <person name="Yamada O."/>
        </authorList>
    </citation>
    <scope>NUCLEOTIDE SEQUENCE [LARGE SCALE GENOMIC DNA]</scope>
    <source>
        <strain evidence="3">RIB 2604</strain>
    </source>
</reference>
<proteinExistence type="predicted"/>
<dbReference type="AlphaFoldDB" id="A0A146G1U8"/>
<accession>A0A146G1U8</accession>
<gene>
    <name evidence="2" type="ORF">RIB2604_03900150</name>
</gene>
<organism evidence="2 3">
    <name type="scientific">Aspergillus kawachii</name>
    <name type="common">White koji mold</name>
    <name type="synonym">Aspergillus awamori var. kawachi</name>
    <dbReference type="NCBI Taxonomy" id="1069201"/>
    <lineage>
        <taxon>Eukaryota</taxon>
        <taxon>Fungi</taxon>
        <taxon>Dikarya</taxon>
        <taxon>Ascomycota</taxon>
        <taxon>Pezizomycotina</taxon>
        <taxon>Eurotiomycetes</taxon>
        <taxon>Eurotiomycetidae</taxon>
        <taxon>Eurotiales</taxon>
        <taxon>Aspergillaceae</taxon>
        <taxon>Aspergillus</taxon>
        <taxon>Aspergillus subgen. Circumdati</taxon>
    </lineage>
</organism>
<comment type="caution">
    <text evidence="2">The sequence shown here is derived from an EMBL/GenBank/DDBJ whole genome shotgun (WGS) entry which is preliminary data.</text>
</comment>
<evidence type="ECO:0000256" key="1">
    <source>
        <dbReference type="SAM" id="MobiDB-lite"/>
    </source>
</evidence>
<reference evidence="2 3" key="1">
    <citation type="journal article" date="2016" name="DNA Res.">
        <title>Genome sequence of Aspergillus luchuensis NBRC 4314.</title>
        <authorList>
            <person name="Yamada O."/>
            <person name="Machida M."/>
            <person name="Hosoyama A."/>
            <person name="Goto M."/>
            <person name="Takahashi T."/>
            <person name="Futagami T."/>
            <person name="Yamagata Y."/>
            <person name="Takeuchi M."/>
            <person name="Kobayashi T."/>
            <person name="Koike H."/>
            <person name="Abe K."/>
            <person name="Asai K."/>
            <person name="Arita M."/>
            <person name="Fujita N."/>
            <person name="Fukuda K."/>
            <person name="Higa K."/>
            <person name="Horikawa H."/>
            <person name="Ishikawa T."/>
            <person name="Jinno K."/>
            <person name="Kato Y."/>
            <person name="Kirimura K."/>
            <person name="Mizutani O."/>
            <person name="Nakasone K."/>
            <person name="Sano M."/>
            <person name="Shiraishi Y."/>
            <person name="Tsukahara M."/>
            <person name="Gomi K."/>
        </authorList>
    </citation>
    <scope>NUCLEOTIDE SEQUENCE [LARGE SCALE GENOMIC DNA]</scope>
    <source>
        <strain evidence="2 3">RIB 2604</strain>
    </source>
</reference>
<evidence type="ECO:0000313" key="2">
    <source>
        <dbReference type="EMBL" id="GAT31079.1"/>
    </source>
</evidence>
<name>A0A146G1U8_ASPKA</name>
<evidence type="ECO:0000313" key="3">
    <source>
        <dbReference type="Proteomes" id="UP000075230"/>
    </source>
</evidence>
<dbReference type="Proteomes" id="UP000075230">
    <property type="component" value="Unassembled WGS sequence"/>
</dbReference>
<sequence length="184" mass="20739">MGEGRAKESKGPERGRSFGFGLSGCQKYSLRAGRGRSIYILTGWRMSKLDNRQVMGQENLVGERSRTRSAKAKSALRWIARWRPTVPARNSGRQTQPNRGSLLANLLFSAVPETRLMMQSTWSQWAACEQCIRTRNNHTHVKYYTILKQKIEIVKGTVSAIESSRRSANVPEAHPDSPCTGTWD</sequence>